<evidence type="ECO:0000313" key="7">
    <source>
        <dbReference type="Proteomes" id="UP001479436"/>
    </source>
</evidence>
<dbReference type="InterPro" id="IPR052279">
    <property type="entry name" value="EngB_GTPase"/>
</dbReference>
<comment type="caution">
    <text evidence="6">The sequence shown here is derived from an EMBL/GenBank/DDBJ whole genome shotgun (WGS) entry which is preliminary data.</text>
</comment>
<evidence type="ECO:0000256" key="2">
    <source>
        <dbReference type="ARBA" id="ARBA00022741"/>
    </source>
</evidence>
<dbReference type="PANTHER" id="PTHR46498:SF1">
    <property type="entry name" value="GTP-BINDING PROTEIN 8"/>
    <property type="match status" value="1"/>
</dbReference>
<organism evidence="6 7">
    <name type="scientific">Basidiobolus ranarum</name>
    <dbReference type="NCBI Taxonomy" id="34480"/>
    <lineage>
        <taxon>Eukaryota</taxon>
        <taxon>Fungi</taxon>
        <taxon>Fungi incertae sedis</taxon>
        <taxon>Zoopagomycota</taxon>
        <taxon>Entomophthoromycotina</taxon>
        <taxon>Basidiobolomycetes</taxon>
        <taxon>Basidiobolales</taxon>
        <taxon>Basidiobolaceae</taxon>
        <taxon>Basidiobolus</taxon>
    </lineage>
</organism>
<gene>
    <name evidence="6" type="ORF">K7432_013637</name>
</gene>
<dbReference type="InterPro" id="IPR006073">
    <property type="entry name" value="GTP-bd"/>
</dbReference>
<reference evidence="6 7" key="1">
    <citation type="submission" date="2023-04" db="EMBL/GenBank/DDBJ databases">
        <title>Genome of Basidiobolus ranarum AG-B5.</title>
        <authorList>
            <person name="Stajich J.E."/>
            <person name="Carter-House D."/>
            <person name="Gryganskyi A."/>
        </authorList>
    </citation>
    <scope>NUCLEOTIDE SEQUENCE [LARGE SCALE GENOMIC DNA]</scope>
    <source>
        <strain evidence="6 7">AG-B5</strain>
    </source>
</reference>
<dbReference type="Proteomes" id="UP001479436">
    <property type="component" value="Unassembled WGS sequence"/>
</dbReference>
<accession>A0ABR2VQH7</accession>
<dbReference type="SUPFAM" id="SSF52540">
    <property type="entry name" value="P-loop containing nucleoside triphosphate hydrolases"/>
    <property type="match status" value="1"/>
</dbReference>
<evidence type="ECO:0000256" key="3">
    <source>
        <dbReference type="ARBA" id="ARBA00022842"/>
    </source>
</evidence>
<dbReference type="PROSITE" id="PS51706">
    <property type="entry name" value="G_ENGB"/>
    <property type="match status" value="1"/>
</dbReference>
<keyword evidence="2" id="KW-0547">Nucleotide-binding</keyword>
<protein>
    <recommendedName>
        <fullName evidence="5">EngB-type G domain-containing protein</fullName>
    </recommendedName>
</protein>
<keyword evidence="3" id="KW-0460">Magnesium</keyword>
<keyword evidence="4" id="KW-0342">GTP-binding</keyword>
<evidence type="ECO:0000259" key="5">
    <source>
        <dbReference type="PROSITE" id="PS51706"/>
    </source>
</evidence>
<name>A0ABR2VQH7_9FUNG</name>
<proteinExistence type="predicted"/>
<dbReference type="Gene3D" id="3.40.50.300">
    <property type="entry name" value="P-loop containing nucleotide triphosphate hydrolases"/>
    <property type="match status" value="1"/>
</dbReference>
<feature type="domain" description="EngB-type G" evidence="5">
    <location>
        <begin position="105"/>
        <end position="281"/>
    </location>
</feature>
<evidence type="ECO:0000256" key="4">
    <source>
        <dbReference type="ARBA" id="ARBA00023134"/>
    </source>
</evidence>
<evidence type="ECO:0000313" key="6">
    <source>
        <dbReference type="EMBL" id="KAK9694008.1"/>
    </source>
</evidence>
<dbReference type="PANTHER" id="PTHR46498">
    <property type="entry name" value="GTP-BINDING PROTEIN 8"/>
    <property type="match status" value="1"/>
</dbReference>
<keyword evidence="1" id="KW-0479">Metal-binding</keyword>
<dbReference type="Pfam" id="PF01926">
    <property type="entry name" value="MMR_HSR1"/>
    <property type="match status" value="1"/>
</dbReference>
<dbReference type="InterPro" id="IPR027417">
    <property type="entry name" value="P-loop_NTPase"/>
</dbReference>
<dbReference type="InterPro" id="IPR030393">
    <property type="entry name" value="G_ENGB_dom"/>
</dbReference>
<dbReference type="EMBL" id="JASJQH010008257">
    <property type="protein sequence ID" value="KAK9694008.1"/>
    <property type="molecule type" value="Genomic_DNA"/>
</dbReference>
<keyword evidence="7" id="KW-1185">Reference proteome</keyword>
<sequence length="286" mass="32827">MIWRAFNTVLRATPSTRTLLIPQRTFTVGSKLSFPRVKPTLSSLGRQSLAHLQEAGYESENTIEKTRFTDFSPKKKHIAYVEDLFPKNPYHLKDTEKLHQLRTADIKEVAFIGRSGVGKTAVIHAVAGRKKMMKTFQGHKKDRKATKLPNFFSIDDKLILVDIPGYGRSSWKDWGPECLAYFTKPKPNLTRVFLILESYEGLKTADRKMVKFLEKHKIEYQVIITKADHYTNIKFRAQKALIEDDLFDNTQTCFPQVLPMALPKKKGIDEVRCSIIRACKIQPADI</sequence>
<evidence type="ECO:0000256" key="1">
    <source>
        <dbReference type="ARBA" id="ARBA00022723"/>
    </source>
</evidence>